<sequence length="185" mass="20484">MVPPQLVQWLAQTYPKPQVDAEWLDACYNWVSTECGLNPATDMPAIRDQVEAQLLQSDLSDSMISGTGLPANVSELTGTNLRGPPTLVEIVDMTDIGQSAFSLHNVRQTRIDRADLAGLAEDDGGEDDGPVPRYPRSMLRLQLSDGTTTLNAIEFRKLPELELGETPLGYKVLYFSKRLLFFENT</sequence>
<comment type="caution">
    <text evidence="1">The sequence shown here is derived from an EMBL/GenBank/DDBJ whole genome shotgun (WGS) entry which is preliminary data.</text>
</comment>
<gene>
    <name evidence="1" type="ORF">FA95DRAFT_1497719</name>
</gene>
<proteinExistence type="predicted"/>
<dbReference type="Proteomes" id="UP000814033">
    <property type="component" value="Unassembled WGS sequence"/>
</dbReference>
<reference evidence="1" key="2">
    <citation type="journal article" date="2022" name="New Phytol.">
        <title>Evolutionary transition to the ectomycorrhizal habit in the genomes of a hyperdiverse lineage of mushroom-forming fungi.</title>
        <authorList>
            <person name="Looney B."/>
            <person name="Miyauchi S."/>
            <person name="Morin E."/>
            <person name="Drula E."/>
            <person name="Courty P.E."/>
            <person name="Kohler A."/>
            <person name="Kuo A."/>
            <person name="LaButti K."/>
            <person name="Pangilinan J."/>
            <person name="Lipzen A."/>
            <person name="Riley R."/>
            <person name="Andreopoulos W."/>
            <person name="He G."/>
            <person name="Johnson J."/>
            <person name="Nolan M."/>
            <person name="Tritt A."/>
            <person name="Barry K.W."/>
            <person name="Grigoriev I.V."/>
            <person name="Nagy L.G."/>
            <person name="Hibbett D."/>
            <person name="Henrissat B."/>
            <person name="Matheny P.B."/>
            <person name="Labbe J."/>
            <person name="Martin F.M."/>
        </authorList>
    </citation>
    <scope>NUCLEOTIDE SEQUENCE</scope>
    <source>
        <strain evidence="1">FP105234-sp</strain>
    </source>
</reference>
<evidence type="ECO:0000313" key="1">
    <source>
        <dbReference type="EMBL" id="KAI0044040.1"/>
    </source>
</evidence>
<organism evidence="1 2">
    <name type="scientific">Auriscalpium vulgare</name>
    <dbReference type="NCBI Taxonomy" id="40419"/>
    <lineage>
        <taxon>Eukaryota</taxon>
        <taxon>Fungi</taxon>
        <taxon>Dikarya</taxon>
        <taxon>Basidiomycota</taxon>
        <taxon>Agaricomycotina</taxon>
        <taxon>Agaricomycetes</taxon>
        <taxon>Russulales</taxon>
        <taxon>Auriscalpiaceae</taxon>
        <taxon>Auriscalpium</taxon>
    </lineage>
</organism>
<dbReference type="EMBL" id="MU275996">
    <property type="protein sequence ID" value="KAI0044040.1"/>
    <property type="molecule type" value="Genomic_DNA"/>
</dbReference>
<reference evidence="1" key="1">
    <citation type="submission" date="2021-02" db="EMBL/GenBank/DDBJ databases">
        <authorList>
            <consortium name="DOE Joint Genome Institute"/>
            <person name="Ahrendt S."/>
            <person name="Looney B.P."/>
            <person name="Miyauchi S."/>
            <person name="Morin E."/>
            <person name="Drula E."/>
            <person name="Courty P.E."/>
            <person name="Chicoki N."/>
            <person name="Fauchery L."/>
            <person name="Kohler A."/>
            <person name="Kuo A."/>
            <person name="Labutti K."/>
            <person name="Pangilinan J."/>
            <person name="Lipzen A."/>
            <person name="Riley R."/>
            <person name="Andreopoulos W."/>
            <person name="He G."/>
            <person name="Johnson J."/>
            <person name="Barry K.W."/>
            <person name="Grigoriev I.V."/>
            <person name="Nagy L."/>
            <person name="Hibbett D."/>
            <person name="Henrissat B."/>
            <person name="Matheny P.B."/>
            <person name="Labbe J."/>
            <person name="Martin F."/>
        </authorList>
    </citation>
    <scope>NUCLEOTIDE SEQUENCE</scope>
    <source>
        <strain evidence="1">FP105234-sp</strain>
    </source>
</reference>
<evidence type="ECO:0000313" key="2">
    <source>
        <dbReference type="Proteomes" id="UP000814033"/>
    </source>
</evidence>
<name>A0ACB8RKB8_9AGAM</name>
<keyword evidence="2" id="KW-1185">Reference proteome</keyword>
<protein>
    <submittedName>
        <fullName evidence="1">Uncharacterized protein</fullName>
    </submittedName>
</protein>
<accession>A0ACB8RKB8</accession>